<evidence type="ECO:0000313" key="1">
    <source>
        <dbReference type="EMBL" id="CDW29623.1"/>
    </source>
</evidence>
<accession>A0A0K2TUA6</accession>
<organism evidence="1">
    <name type="scientific">Lepeophtheirus salmonis</name>
    <name type="common">Salmon louse</name>
    <name type="synonym">Caligus salmonis</name>
    <dbReference type="NCBI Taxonomy" id="72036"/>
    <lineage>
        <taxon>Eukaryota</taxon>
        <taxon>Metazoa</taxon>
        <taxon>Ecdysozoa</taxon>
        <taxon>Arthropoda</taxon>
        <taxon>Crustacea</taxon>
        <taxon>Multicrustacea</taxon>
        <taxon>Hexanauplia</taxon>
        <taxon>Copepoda</taxon>
        <taxon>Siphonostomatoida</taxon>
        <taxon>Caligidae</taxon>
        <taxon>Lepeophtheirus</taxon>
    </lineage>
</organism>
<dbReference type="EMBL" id="HACA01012262">
    <property type="protein sequence ID" value="CDW29623.1"/>
    <property type="molecule type" value="Transcribed_RNA"/>
</dbReference>
<reference evidence="1" key="1">
    <citation type="submission" date="2014-05" db="EMBL/GenBank/DDBJ databases">
        <authorList>
            <person name="Chronopoulou M."/>
        </authorList>
    </citation>
    <scope>NUCLEOTIDE SEQUENCE</scope>
    <source>
        <tissue evidence="1">Whole organism</tissue>
    </source>
</reference>
<proteinExistence type="predicted"/>
<name>A0A0K2TUA6_LEPSM</name>
<protein>
    <submittedName>
        <fullName evidence="1">Uncharacterized protein</fullName>
    </submittedName>
</protein>
<sequence>MYPLAFEILE</sequence>